<dbReference type="RefSeq" id="XP_007748824.1">
    <property type="nucleotide sequence ID" value="XM_007750634.1"/>
</dbReference>
<proteinExistence type="predicted"/>
<accession>W9WQF0</accession>
<comment type="caution">
    <text evidence="1">The sequence shown here is derived from an EMBL/GenBank/DDBJ whole genome shotgun (WGS) entry which is preliminary data.</text>
</comment>
<evidence type="ECO:0000313" key="2">
    <source>
        <dbReference type="Proteomes" id="UP000019471"/>
    </source>
</evidence>
<dbReference type="GeneID" id="19194751"/>
<dbReference type="AlphaFoldDB" id="W9WQF0"/>
<reference evidence="1 2" key="1">
    <citation type="submission" date="2013-03" db="EMBL/GenBank/DDBJ databases">
        <title>The Genome Sequence of Cladophialophora psammophila CBS 110553.</title>
        <authorList>
            <consortium name="The Broad Institute Genomics Platform"/>
            <person name="Cuomo C."/>
            <person name="de Hoog S."/>
            <person name="Gorbushina A."/>
            <person name="Walker B."/>
            <person name="Young S.K."/>
            <person name="Zeng Q."/>
            <person name="Gargeya S."/>
            <person name="Fitzgerald M."/>
            <person name="Haas B."/>
            <person name="Abouelleil A."/>
            <person name="Allen A.W."/>
            <person name="Alvarado L."/>
            <person name="Arachchi H.M."/>
            <person name="Berlin A.M."/>
            <person name="Chapman S.B."/>
            <person name="Gainer-Dewar J."/>
            <person name="Goldberg J."/>
            <person name="Griggs A."/>
            <person name="Gujja S."/>
            <person name="Hansen M."/>
            <person name="Howarth C."/>
            <person name="Imamovic A."/>
            <person name="Ireland A."/>
            <person name="Larimer J."/>
            <person name="McCowan C."/>
            <person name="Murphy C."/>
            <person name="Pearson M."/>
            <person name="Poon T.W."/>
            <person name="Priest M."/>
            <person name="Roberts A."/>
            <person name="Saif S."/>
            <person name="Shea T."/>
            <person name="Sisk P."/>
            <person name="Sykes S."/>
            <person name="Wortman J."/>
            <person name="Nusbaum C."/>
            <person name="Birren B."/>
        </authorList>
    </citation>
    <scope>NUCLEOTIDE SEQUENCE [LARGE SCALE GENOMIC DNA]</scope>
    <source>
        <strain evidence="1 2">CBS 110553</strain>
    </source>
</reference>
<dbReference type="Proteomes" id="UP000019471">
    <property type="component" value="Unassembled WGS sequence"/>
</dbReference>
<dbReference type="InterPro" id="IPR036770">
    <property type="entry name" value="Ankyrin_rpt-contain_sf"/>
</dbReference>
<dbReference type="Gene3D" id="1.25.40.20">
    <property type="entry name" value="Ankyrin repeat-containing domain"/>
    <property type="match status" value="1"/>
</dbReference>
<keyword evidence="2" id="KW-1185">Reference proteome</keyword>
<sequence length="543" mass="61888">MRTFHELPEHVLHDTISVVVDFTQSKGWQLSLRLVNRQFNEAVLHVYYLRQRLVASDGDHSLDCINPCHDQFCRRLVASQRKQIYAARFNFQSLLASRDLAADAIFAHQLLQQWKAALTMLRGVGSLEQLDLDQVRFYSTCSDNPIFNDVPSAILSKAVDSHLGPQFLSVLVQSKWNLYLTDRYQVEPPAFWVALSACVLGDLQLFEAYRSKLTLLDENSSAFSPPAQFIASQLFALLNVAIKHAKLGIVSRLLKQHPNLVSKVHTNYASLQAAIFSNNTEVLKALLAYTPNLPDLLTDASSRCSTVLTRSSSGTETIRLLTRHFSPLSAEARTWLIMHSCAVGDTALLEEFSKTESLFSNRIYDASGLIPTSVHFAIRCGNVDTLRFLLDHRVLENQNPQSLRMAMEQALSFNQIECYRELYQRVEISQSARYFEYLTWADNAEEVMTEFIRKYRSLIFEPLGDPDDLVPPLAQRALWKAIQRLRAGNVQFLLGAGVSVFPWTKYKDPFEVQWPYFNQNRDAFLRTQAVLDSFDLPKLRIIV</sequence>
<name>W9WQF0_9EURO</name>
<organism evidence="1 2">
    <name type="scientific">Cladophialophora psammophila CBS 110553</name>
    <dbReference type="NCBI Taxonomy" id="1182543"/>
    <lineage>
        <taxon>Eukaryota</taxon>
        <taxon>Fungi</taxon>
        <taxon>Dikarya</taxon>
        <taxon>Ascomycota</taxon>
        <taxon>Pezizomycotina</taxon>
        <taxon>Eurotiomycetes</taxon>
        <taxon>Chaetothyriomycetidae</taxon>
        <taxon>Chaetothyriales</taxon>
        <taxon>Herpotrichiellaceae</taxon>
        <taxon>Cladophialophora</taxon>
    </lineage>
</organism>
<gene>
    <name evidence="1" type="ORF">A1O5_10056</name>
</gene>
<evidence type="ECO:0000313" key="1">
    <source>
        <dbReference type="EMBL" id="EXJ66861.1"/>
    </source>
</evidence>
<dbReference type="HOGENOM" id="CLU_501522_0_0_1"/>
<protein>
    <submittedName>
        <fullName evidence="1">Uncharacterized protein</fullName>
    </submittedName>
</protein>
<dbReference type="SUPFAM" id="SSF48403">
    <property type="entry name" value="Ankyrin repeat"/>
    <property type="match status" value="1"/>
</dbReference>
<dbReference type="OrthoDB" id="10346736at2759"/>
<dbReference type="EMBL" id="AMGX01000018">
    <property type="protein sequence ID" value="EXJ66861.1"/>
    <property type="molecule type" value="Genomic_DNA"/>
</dbReference>